<keyword evidence="2" id="KW-0812">Transmembrane</keyword>
<gene>
    <name evidence="3" type="ORF">TEMA_19450</name>
</gene>
<dbReference type="Proteomes" id="UP001235030">
    <property type="component" value="Chromosome"/>
</dbReference>
<dbReference type="InterPro" id="IPR003425">
    <property type="entry name" value="CCB3/YggT"/>
</dbReference>
<keyword evidence="2" id="KW-1133">Transmembrane helix</keyword>
<protein>
    <recommendedName>
        <fullName evidence="5">YggT family protein</fullName>
    </recommendedName>
</protein>
<evidence type="ECO:0000313" key="3">
    <source>
        <dbReference type="EMBL" id="WMT81602.1"/>
    </source>
</evidence>
<evidence type="ECO:0008006" key="5">
    <source>
        <dbReference type="Google" id="ProtNLM"/>
    </source>
</evidence>
<dbReference type="PANTHER" id="PTHR33219:SF14">
    <property type="entry name" value="PROTEIN COFACTOR ASSEMBLY OF COMPLEX C SUBUNIT B CCB3, CHLOROPLASTIC-RELATED"/>
    <property type="match status" value="1"/>
</dbReference>
<organism evidence="3 4">
    <name type="scientific">Terrisporobacter mayombei</name>
    <dbReference type="NCBI Taxonomy" id="1541"/>
    <lineage>
        <taxon>Bacteria</taxon>
        <taxon>Bacillati</taxon>
        <taxon>Bacillota</taxon>
        <taxon>Clostridia</taxon>
        <taxon>Peptostreptococcales</taxon>
        <taxon>Peptostreptococcaceae</taxon>
        <taxon>Terrisporobacter</taxon>
    </lineage>
</organism>
<keyword evidence="2" id="KW-0472">Membrane</keyword>
<evidence type="ECO:0000256" key="2">
    <source>
        <dbReference type="SAM" id="Phobius"/>
    </source>
</evidence>
<dbReference type="Pfam" id="PF02325">
    <property type="entry name" value="CCB3_YggT"/>
    <property type="match status" value="1"/>
</dbReference>
<accession>A0ABY9Q126</accession>
<dbReference type="RefSeq" id="WP_018589827.1">
    <property type="nucleotide sequence ID" value="NZ_CP101637.1"/>
</dbReference>
<comment type="similarity">
    <text evidence="1">Belongs to the YggT family.</text>
</comment>
<proteinExistence type="inferred from homology"/>
<dbReference type="EMBL" id="CP101637">
    <property type="protein sequence ID" value="WMT81602.1"/>
    <property type="molecule type" value="Genomic_DNA"/>
</dbReference>
<evidence type="ECO:0000313" key="4">
    <source>
        <dbReference type="Proteomes" id="UP001235030"/>
    </source>
</evidence>
<feature type="transmembrane region" description="Helical" evidence="2">
    <location>
        <begin position="7"/>
        <end position="28"/>
    </location>
</feature>
<name>A0ABY9Q126_9FIRM</name>
<reference evidence="3 4" key="1">
    <citation type="submission" date="2022-07" db="EMBL/GenBank/DDBJ databases">
        <title>Genome sequence of Terrisporobacter mayombei DSM6539.</title>
        <authorList>
            <person name="Boeer T."/>
            <person name="Bengelsdorf F.R."/>
            <person name="Daniel R."/>
            <person name="Poehlein A."/>
        </authorList>
    </citation>
    <scope>NUCLEOTIDE SEQUENCE [LARGE SCALE GENOMIC DNA]</scope>
    <source>
        <strain evidence="3 4">DSM 6539</strain>
    </source>
</reference>
<sequence>MQMIAVLLIKLLNILTWLILIQCLMSWFPGARYSKAYEILSMFTEPLVGPIREVLFRYIDIPIDFSPIIAFFVISMVKNLIYSLVW</sequence>
<feature type="transmembrane region" description="Helical" evidence="2">
    <location>
        <begin position="65"/>
        <end position="85"/>
    </location>
</feature>
<keyword evidence="4" id="KW-1185">Reference proteome</keyword>
<dbReference type="PANTHER" id="PTHR33219">
    <property type="entry name" value="YLMG HOMOLOG PROTEIN 2, CHLOROPLASTIC"/>
    <property type="match status" value="1"/>
</dbReference>
<evidence type="ECO:0000256" key="1">
    <source>
        <dbReference type="ARBA" id="ARBA00010894"/>
    </source>
</evidence>